<accession>A0A5B2TQZ1</accession>
<feature type="chain" id="PRO_5022963194" description="Porin family protein" evidence="1">
    <location>
        <begin position="20"/>
        <end position="172"/>
    </location>
</feature>
<organism evidence="2 3">
    <name type="scientific">Maribacter flavus</name>
    <dbReference type="NCBI Taxonomy" id="1658664"/>
    <lineage>
        <taxon>Bacteria</taxon>
        <taxon>Pseudomonadati</taxon>
        <taxon>Bacteroidota</taxon>
        <taxon>Flavobacteriia</taxon>
        <taxon>Flavobacteriales</taxon>
        <taxon>Flavobacteriaceae</taxon>
        <taxon>Maribacter</taxon>
    </lineage>
</organism>
<evidence type="ECO:0008006" key="4">
    <source>
        <dbReference type="Google" id="ProtNLM"/>
    </source>
</evidence>
<dbReference type="EMBL" id="VUOE01000002">
    <property type="protein sequence ID" value="KAA2216483.1"/>
    <property type="molecule type" value="Genomic_DNA"/>
</dbReference>
<name>A0A5B2TQZ1_9FLAO</name>
<dbReference type="RefSeq" id="WP_154918626.1">
    <property type="nucleotide sequence ID" value="NZ_VUOE01000002.1"/>
</dbReference>
<evidence type="ECO:0000313" key="2">
    <source>
        <dbReference type="EMBL" id="KAA2216483.1"/>
    </source>
</evidence>
<sequence length="172" mass="19383">MKSYLFIIFLFICSLGSSQTIGLANEPKPTDGLKLESFGYPVFLGGEQHASFRLSYPITNTFSADLSAFYDTYMLSNRFRSNILLKHYLDENWYLFSGMEAEYSIKKYPGLESQKQVPPRIGVVSGIGYEVNKNFQVEARGNFQINSSSVGAFGEPLIPIPQVYTLKGKLKF</sequence>
<evidence type="ECO:0000256" key="1">
    <source>
        <dbReference type="SAM" id="SignalP"/>
    </source>
</evidence>
<dbReference type="AlphaFoldDB" id="A0A5B2TQZ1"/>
<evidence type="ECO:0000313" key="3">
    <source>
        <dbReference type="Proteomes" id="UP000323188"/>
    </source>
</evidence>
<keyword evidence="1" id="KW-0732">Signal</keyword>
<gene>
    <name evidence="2" type="ORF">F0361_10765</name>
</gene>
<dbReference type="Proteomes" id="UP000323188">
    <property type="component" value="Unassembled WGS sequence"/>
</dbReference>
<comment type="caution">
    <text evidence="2">The sequence shown here is derived from an EMBL/GenBank/DDBJ whole genome shotgun (WGS) entry which is preliminary data.</text>
</comment>
<reference evidence="2 3" key="1">
    <citation type="submission" date="2019-09" db="EMBL/GenBank/DDBJ databases">
        <authorList>
            <person name="Khan S.A."/>
            <person name="Jeon C.O."/>
            <person name="Chun B.H."/>
            <person name="Jeong S.E."/>
        </authorList>
    </citation>
    <scope>NUCLEOTIDE SEQUENCE [LARGE SCALE GENOMIC DNA]</scope>
    <source>
        <strain evidence="2 3">KCTC 42508</strain>
    </source>
</reference>
<proteinExistence type="predicted"/>
<feature type="signal peptide" evidence="1">
    <location>
        <begin position="1"/>
        <end position="19"/>
    </location>
</feature>
<protein>
    <recommendedName>
        <fullName evidence="4">Porin family protein</fullName>
    </recommendedName>
</protein>